<dbReference type="GO" id="GO:0004623">
    <property type="term" value="F:phospholipase A2 activity"/>
    <property type="evidence" value="ECO:0007669"/>
    <property type="project" value="UniProtKB-EC"/>
</dbReference>
<dbReference type="GO" id="GO:0016042">
    <property type="term" value="P:lipid catabolic process"/>
    <property type="evidence" value="ECO:0007669"/>
    <property type="project" value="UniProtKB-KW"/>
</dbReference>
<feature type="binding site" description="in dimeric form" evidence="19">
    <location>
        <position position="178"/>
    </location>
    <ligand>
        <name>Ca(2+)</name>
        <dbReference type="ChEBI" id="CHEBI:29108"/>
        <label>1</label>
    </ligand>
</feature>
<evidence type="ECO:0000256" key="20">
    <source>
        <dbReference type="RuleBase" id="RU366027"/>
    </source>
</evidence>
<evidence type="ECO:0000313" key="23">
    <source>
        <dbReference type="Proteomes" id="UP000486760"/>
    </source>
</evidence>
<feature type="binding site" description="in dimeric form" evidence="19">
    <location>
        <position position="224"/>
    </location>
    <ligand>
        <name>Ca(2+)</name>
        <dbReference type="ChEBI" id="CHEBI:29108"/>
        <label>1</label>
    </ligand>
</feature>
<gene>
    <name evidence="22" type="ORF">F0A17_14595</name>
</gene>
<keyword evidence="21" id="KW-0175">Coiled coil</keyword>
<comment type="subcellular location">
    <subcellularLocation>
        <location evidence="20">Cell outer membrane</location>
        <topology evidence="20">Multi-pass membrane protein</topology>
    </subcellularLocation>
    <text evidence="20">One of the very few enzymes located there.</text>
</comment>
<comment type="catalytic activity">
    <reaction evidence="1 20">
        <text>a 1,2-diacyl-sn-glycero-3-phosphocholine + H2O = a 2-acyl-sn-glycero-3-phosphocholine + a fatty acid + H(+)</text>
        <dbReference type="Rhea" id="RHEA:18689"/>
        <dbReference type="ChEBI" id="CHEBI:15377"/>
        <dbReference type="ChEBI" id="CHEBI:15378"/>
        <dbReference type="ChEBI" id="CHEBI:28868"/>
        <dbReference type="ChEBI" id="CHEBI:57643"/>
        <dbReference type="ChEBI" id="CHEBI:57875"/>
        <dbReference type="EC" id="3.1.1.32"/>
    </reaction>
</comment>
<feature type="binding site" description="in dimeric form" evidence="19">
    <location>
        <position position="259"/>
    </location>
    <ligand>
        <name>Ca(2+)</name>
        <dbReference type="ChEBI" id="CHEBI:29108"/>
        <label>1</label>
    </ligand>
</feature>
<dbReference type="EC" id="3.1.1.4" evidence="6 20"/>
<organism evidence="22 23">
    <name type="scientific">Billgrantia pellis</name>
    <dbReference type="NCBI Taxonomy" id="2606936"/>
    <lineage>
        <taxon>Bacteria</taxon>
        <taxon>Pseudomonadati</taxon>
        <taxon>Pseudomonadota</taxon>
        <taxon>Gammaproteobacteria</taxon>
        <taxon>Oceanospirillales</taxon>
        <taxon>Halomonadaceae</taxon>
        <taxon>Billgrantia</taxon>
    </lineage>
</organism>
<evidence type="ECO:0000256" key="7">
    <source>
        <dbReference type="ARBA" id="ARBA00021726"/>
    </source>
</evidence>
<evidence type="ECO:0000256" key="9">
    <source>
        <dbReference type="ARBA" id="ARBA00022692"/>
    </source>
</evidence>
<sequence length="353" mass="40537">MPLRLVTPAFLLLMLGSADTVSAQASPLTETERAAIEARIETLSEELDALRQQLAEDRLEPEDRRLGLGLGEVLTIASEQELESVEERRQLERESMRNPFSITAHRRNYLLPMSYDRRPNEEVFGNVDRDGTPDRAEVKFQFSAKFNLIERLFGDHGGDLYFAYTQRSWWQAYNADSSSPFRETNYEPEFFIDFENRWSLLGWTNINNRFSFNHQSNGRSGDMSRSWNRVILESTFINNDWLVSVAPHWRVPESAGDDDNPDIERYLGYGEITVAHRLGDSEVALQWHGNPGAGHMGTRVDYSWPLHGNIRGHLQYFYGYGDSMIDYDHRTQRIGIGFSLNPIFSGSSSLIPE</sequence>
<evidence type="ECO:0000256" key="6">
    <source>
        <dbReference type="ARBA" id="ARBA00013278"/>
    </source>
</evidence>
<keyword evidence="16" id="KW-0472">Membrane</keyword>
<evidence type="ECO:0000256" key="5">
    <source>
        <dbReference type="ARBA" id="ARBA00013179"/>
    </source>
</evidence>
<feature type="chain" id="PRO_5031595349" description="Phospholipase A1" evidence="20">
    <location>
        <begin position="26"/>
        <end position="353"/>
    </location>
</feature>
<accession>A0A7V7FYK5</accession>
<evidence type="ECO:0000256" key="1">
    <source>
        <dbReference type="ARBA" id="ARBA00000111"/>
    </source>
</evidence>
<evidence type="ECO:0000256" key="8">
    <source>
        <dbReference type="ARBA" id="ARBA00022452"/>
    </source>
</evidence>
<feature type="binding site" description="in dimeric form" evidence="19">
    <location>
        <position position="219"/>
    </location>
    <ligand>
        <name>Ca(2+)</name>
        <dbReference type="ChEBI" id="CHEBI:29108"/>
        <label>1</label>
    </ligand>
</feature>
<evidence type="ECO:0000256" key="19">
    <source>
        <dbReference type="PIRSR" id="PIRSR603187-2"/>
    </source>
</evidence>
<dbReference type="PRINTS" id="PR01486">
    <property type="entry name" value="PHPHLIPASEA1"/>
</dbReference>
<dbReference type="InterPro" id="IPR036541">
    <property type="entry name" value="PLipase_A1_sf"/>
</dbReference>
<keyword evidence="13 19" id="KW-0106">Calcium</keyword>
<comment type="similarity">
    <text evidence="3 20">Belongs to the phospholipase A1 family.</text>
</comment>
<dbReference type="Proteomes" id="UP000486760">
    <property type="component" value="Unassembled WGS sequence"/>
</dbReference>
<proteinExistence type="inferred from homology"/>
<dbReference type="InterPro" id="IPR003187">
    <property type="entry name" value="PLipase_A1"/>
</dbReference>
<evidence type="ECO:0000256" key="12">
    <source>
        <dbReference type="ARBA" id="ARBA00022801"/>
    </source>
</evidence>
<reference evidence="22 23" key="1">
    <citation type="submission" date="2019-08" db="EMBL/GenBank/DDBJ databases">
        <title>Bioinformatics analysis of the strain L3 and L5.</title>
        <authorList>
            <person name="Li X."/>
        </authorList>
    </citation>
    <scope>NUCLEOTIDE SEQUENCE [LARGE SCALE GENOMIC DNA]</scope>
    <source>
        <strain evidence="22 23">L5</strain>
    </source>
</reference>
<protein>
    <recommendedName>
        <fullName evidence="7 20">Phospholipase A1</fullName>
        <ecNumber evidence="5 20">3.1.1.32</ecNumber>
        <ecNumber evidence="6 20">3.1.1.4</ecNumber>
    </recommendedName>
    <alternativeName>
        <fullName evidence="20">Phosphatidylcholine 1-acylhydrolase</fullName>
    </alternativeName>
</protein>
<comment type="subunit">
    <text evidence="4 20">Homodimer; dimerization is reversible, and the dimeric form is the active one.</text>
</comment>
<dbReference type="CDD" id="cd00541">
    <property type="entry name" value="OMPLA"/>
    <property type="match status" value="1"/>
</dbReference>
<feature type="active site" description="Nucleophile" evidence="18">
    <location>
        <position position="216"/>
    </location>
</feature>
<evidence type="ECO:0000256" key="17">
    <source>
        <dbReference type="ARBA" id="ARBA00023237"/>
    </source>
</evidence>
<feature type="active site" description="Proton acceptor" evidence="18">
    <location>
        <position position="214"/>
    </location>
</feature>
<evidence type="ECO:0000313" key="22">
    <source>
        <dbReference type="EMBL" id="KAA0011505.1"/>
    </source>
</evidence>
<keyword evidence="17 20" id="KW-0998">Cell outer membrane</keyword>
<keyword evidence="12 20" id="KW-0378">Hydrolase</keyword>
<evidence type="ECO:0000256" key="3">
    <source>
        <dbReference type="ARBA" id="ARBA00010525"/>
    </source>
</evidence>
<dbReference type="GO" id="GO:0008970">
    <property type="term" value="F:phospholipase A1 activity"/>
    <property type="evidence" value="ECO:0007669"/>
    <property type="project" value="UniProtKB-EC"/>
</dbReference>
<dbReference type="GO" id="GO:0009279">
    <property type="term" value="C:cell outer membrane"/>
    <property type="evidence" value="ECO:0007669"/>
    <property type="project" value="UniProtKB-SubCell"/>
</dbReference>
<evidence type="ECO:0000256" key="13">
    <source>
        <dbReference type="ARBA" id="ARBA00022837"/>
    </source>
</evidence>
<dbReference type="PANTHER" id="PTHR40457">
    <property type="entry name" value="PHOSPHOLIPASE A1"/>
    <property type="match status" value="1"/>
</dbReference>
<keyword evidence="14 20" id="KW-0442">Lipid degradation</keyword>
<dbReference type="PANTHER" id="PTHR40457:SF1">
    <property type="entry name" value="PHOSPHOLIPASE A1"/>
    <property type="match status" value="1"/>
</dbReference>
<keyword evidence="9" id="KW-0812">Transmembrane</keyword>
<keyword evidence="23" id="KW-1185">Reference proteome</keyword>
<dbReference type="SUPFAM" id="SSF56931">
    <property type="entry name" value="Outer membrane phospholipase A (OMPLA)"/>
    <property type="match status" value="1"/>
</dbReference>
<dbReference type="Pfam" id="PF02253">
    <property type="entry name" value="PLA1"/>
    <property type="match status" value="1"/>
</dbReference>
<dbReference type="GO" id="GO:0005509">
    <property type="term" value="F:calcium ion binding"/>
    <property type="evidence" value="ECO:0007669"/>
    <property type="project" value="TreeGrafter"/>
</dbReference>
<dbReference type="AlphaFoldDB" id="A0A7V7FYK5"/>
<dbReference type="EC" id="3.1.1.32" evidence="5 20"/>
<keyword evidence="15 20" id="KW-0443">Lipid metabolism</keyword>
<evidence type="ECO:0000256" key="2">
    <source>
        <dbReference type="ARBA" id="ARBA00001604"/>
    </source>
</evidence>
<evidence type="ECO:0000256" key="11">
    <source>
        <dbReference type="ARBA" id="ARBA00022729"/>
    </source>
</evidence>
<dbReference type="EMBL" id="VTPY01000005">
    <property type="protein sequence ID" value="KAA0011505.1"/>
    <property type="molecule type" value="Genomic_DNA"/>
</dbReference>
<evidence type="ECO:0000256" key="21">
    <source>
        <dbReference type="SAM" id="Coils"/>
    </source>
</evidence>
<evidence type="ECO:0000256" key="4">
    <source>
        <dbReference type="ARBA" id="ARBA00011702"/>
    </source>
</evidence>
<keyword evidence="11 20" id="KW-0732">Signal</keyword>
<evidence type="ECO:0000256" key="16">
    <source>
        <dbReference type="ARBA" id="ARBA00023136"/>
    </source>
</evidence>
<comment type="catalytic activity">
    <reaction evidence="2 20">
        <text>a 1,2-diacyl-sn-glycero-3-phosphocholine + H2O = a 1-acyl-sn-glycero-3-phosphocholine + a fatty acid + H(+)</text>
        <dbReference type="Rhea" id="RHEA:15801"/>
        <dbReference type="ChEBI" id="CHEBI:15377"/>
        <dbReference type="ChEBI" id="CHEBI:15378"/>
        <dbReference type="ChEBI" id="CHEBI:28868"/>
        <dbReference type="ChEBI" id="CHEBI:57643"/>
        <dbReference type="ChEBI" id="CHEBI:58168"/>
        <dbReference type="EC" id="3.1.1.4"/>
    </reaction>
</comment>
<comment type="cofactor">
    <cofactor evidence="20">
        <name>Ca(2+)</name>
        <dbReference type="ChEBI" id="CHEBI:29108"/>
    </cofactor>
    <text evidence="20">Binds 1 Ca(2+) ion per monomer. In the dimeric form the Ca(2+) is bound by different amino acids with binding of each Ca(2+) shared with ligands coming from each monomer. The Ca(2+) ion may have a role in catalysis.</text>
</comment>
<name>A0A7V7FYK5_9GAMM</name>
<evidence type="ECO:0000256" key="18">
    <source>
        <dbReference type="PIRSR" id="PIRSR603187-1"/>
    </source>
</evidence>
<feature type="coiled-coil region" evidence="21">
    <location>
        <begin position="33"/>
        <end position="60"/>
    </location>
</feature>
<comment type="caution">
    <text evidence="22">The sequence shown here is derived from an EMBL/GenBank/DDBJ whole genome shotgun (WGS) entry which is preliminary data.</text>
</comment>
<feature type="signal peptide" evidence="20">
    <location>
        <begin position="1"/>
        <end position="25"/>
    </location>
</feature>
<evidence type="ECO:0000256" key="15">
    <source>
        <dbReference type="ARBA" id="ARBA00023098"/>
    </source>
</evidence>
<keyword evidence="10 19" id="KW-0479">Metal-binding</keyword>
<dbReference type="Gene3D" id="2.40.230.10">
    <property type="entry name" value="Phospholipase A1"/>
    <property type="match status" value="1"/>
</dbReference>
<keyword evidence="8" id="KW-1134">Transmembrane beta strand</keyword>
<evidence type="ECO:0000256" key="10">
    <source>
        <dbReference type="ARBA" id="ARBA00022723"/>
    </source>
</evidence>
<evidence type="ECO:0000256" key="14">
    <source>
        <dbReference type="ARBA" id="ARBA00022963"/>
    </source>
</evidence>
<comment type="function">
    <text evidence="20">Hydrolysis of phosphatidylcholine with phospholipase A2 (EC 3.1.1.4) and phospholipase A1 (EC 3.1.1.32) activities.</text>
</comment>